<organism evidence="6 7">
    <name type="scientific">Dictyobacter vulcani</name>
    <dbReference type="NCBI Taxonomy" id="2607529"/>
    <lineage>
        <taxon>Bacteria</taxon>
        <taxon>Bacillati</taxon>
        <taxon>Chloroflexota</taxon>
        <taxon>Ktedonobacteria</taxon>
        <taxon>Ktedonobacterales</taxon>
        <taxon>Dictyobacteraceae</taxon>
        <taxon>Dictyobacter</taxon>
    </lineage>
</organism>
<evidence type="ECO:0000256" key="5">
    <source>
        <dbReference type="SAM" id="Phobius"/>
    </source>
</evidence>
<protein>
    <recommendedName>
        <fullName evidence="8">Energy-coupling factor transporter transmembrane protein EcfT</fullName>
    </recommendedName>
</protein>
<evidence type="ECO:0000256" key="2">
    <source>
        <dbReference type="ARBA" id="ARBA00022692"/>
    </source>
</evidence>
<dbReference type="InterPro" id="IPR003339">
    <property type="entry name" value="ABC/ECF_trnsptr_transmembrane"/>
</dbReference>
<dbReference type="EMBL" id="BKZW01000006">
    <property type="protein sequence ID" value="GER92208.1"/>
    <property type="molecule type" value="Genomic_DNA"/>
</dbReference>
<evidence type="ECO:0000313" key="7">
    <source>
        <dbReference type="Proteomes" id="UP000326912"/>
    </source>
</evidence>
<dbReference type="GO" id="GO:0005886">
    <property type="term" value="C:plasma membrane"/>
    <property type="evidence" value="ECO:0007669"/>
    <property type="project" value="TreeGrafter"/>
</dbReference>
<feature type="transmembrane region" description="Helical" evidence="5">
    <location>
        <begin position="7"/>
        <end position="29"/>
    </location>
</feature>
<keyword evidence="2 5" id="KW-0812">Transmembrane</keyword>
<gene>
    <name evidence="6" type="ORF">KDW_63700</name>
</gene>
<keyword evidence="7" id="KW-1185">Reference proteome</keyword>
<keyword evidence="3 5" id="KW-1133">Transmembrane helix</keyword>
<comment type="subcellular location">
    <subcellularLocation>
        <location evidence="1">Membrane</location>
        <topology evidence="1">Multi-pass membrane protein</topology>
    </subcellularLocation>
</comment>
<dbReference type="Proteomes" id="UP000326912">
    <property type="component" value="Unassembled WGS sequence"/>
</dbReference>
<comment type="caution">
    <text evidence="6">The sequence shown here is derived from an EMBL/GenBank/DDBJ whole genome shotgun (WGS) entry which is preliminary data.</text>
</comment>
<evidence type="ECO:0000256" key="3">
    <source>
        <dbReference type="ARBA" id="ARBA00022989"/>
    </source>
</evidence>
<dbReference type="PANTHER" id="PTHR33514:SF13">
    <property type="entry name" value="PROTEIN ABCI12, CHLOROPLASTIC"/>
    <property type="match status" value="1"/>
</dbReference>
<keyword evidence="4 5" id="KW-0472">Membrane</keyword>
<dbReference type="CDD" id="cd16914">
    <property type="entry name" value="EcfT"/>
    <property type="match status" value="1"/>
</dbReference>
<sequence length="155" mass="17600">MVIIIFMVFLVLYSFSTILTMTTSPIALIEGLTLLLSPLRYLKLPIDDFALMILLALRFIPTLLDEADQLMKAQAARGADMMHGTLRERFQSLTIFFVPLVQGTLRRASELATALEARGYHDEGQRTRLYEKNLSRIDYYVLCIVICSTSMALFV</sequence>
<name>A0A5J4KR74_9CHLR</name>
<evidence type="ECO:0000256" key="4">
    <source>
        <dbReference type="ARBA" id="ARBA00023136"/>
    </source>
</evidence>
<evidence type="ECO:0000313" key="6">
    <source>
        <dbReference type="EMBL" id="GER92208.1"/>
    </source>
</evidence>
<proteinExistence type="predicted"/>
<evidence type="ECO:0008006" key="8">
    <source>
        <dbReference type="Google" id="ProtNLM"/>
    </source>
</evidence>
<evidence type="ECO:0000256" key="1">
    <source>
        <dbReference type="ARBA" id="ARBA00004141"/>
    </source>
</evidence>
<reference evidence="6 7" key="1">
    <citation type="submission" date="2019-10" db="EMBL/GenBank/DDBJ databases">
        <title>Dictyobacter vulcani sp. nov., within the class Ktedonobacteria, isolated from soil of volcanic Mt. Zao.</title>
        <authorList>
            <person name="Zheng Y."/>
            <person name="Wang C.M."/>
            <person name="Sakai Y."/>
            <person name="Abe K."/>
            <person name="Yokota A."/>
            <person name="Yabe S."/>
        </authorList>
    </citation>
    <scope>NUCLEOTIDE SEQUENCE [LARGE SCALE GENOMIC DNA]</scope>
    <source>
        <strain evidence="6 7">W12</strain>
    </source>
</reference>
<dbReference type="PANTHER" id="PTHR33514">
    <property type="entry name" value="PROTEIN ABCI12, CHLOROPLASTIC"/>
    <property type="match status" value="1"/>
</dbReference>
<dbReference type="AlphaFoldDB" id="A0A5J4KR74"/>
<accession>A0A5J4KR74</accession>
<dbReference type="Pfam" id="PF02361">
    <property type="entry name" value="CbiQ"/>
    <property type="match status" value="1"/>
</dbReference>